<evidence type="ECO:0000313" key="2">
    <source>
        <dbReference type="Proteomes" id="UP001595660"/>
    </source>
</evidence>
<sequence>MKTIIDASISNWYPEPRELSISFERDGDLVYWRQFDVEANGANDNGLGSTDLPVDELSDEPSVWTVNALNVDSGNYRTATLSDDRATELRLEVSIEDDDQIAFFTAP</sequence>
<gene>
    <name evidence="1" type="ORF">ACFOKC_12370</name>
</gene>
<reference evidence="1 2" key="1">
    <citation type="journal article" date="2019" name="Int. J. Syst. Evol. Microbiol.">
        <title>The Global Catalogue of Microorganisms (GCM) 10K type strain sequencing project: providing services to taxonomists for standard genome sequencing and annotation.</title>
        <authorList>
            <consortium name="The Broad Institute Genomics Platform"/>
            <consortium name="The Broad Institute Genome Sequencing Center for Infectious Disease"/>
            <person name="Wu L."/>
            <person name="Ma J."/>
        </authorList>
    </citation>
    <scope>NUCLEOTIDE SEQUENCE [LARGE SCALE GENOMIC DNA]</scope>
    <source>
        <strain evidence="1 2">CGMCC 1.12562</strain>
    </source>
</reference>
<organism evidence="1 2">
    <name type="scientific">Halobacterium litoreum</name>
    <dbReference type="NCBI Taxonomy" id="2039234"/>
    <lineage>
        <taxon>Archaea</taxon>
        <taxon>Methanobacteriati</taxon>
        <taxon>Methanobacteriota</taxon>
        <taxon>Stenosarchaea group</taxon>
        <taxon>Halobacteria</taxon>
        <taxon>Halobacteriales</taxon>
        <taxon>Halobacteriaceae</taxon>
        <taxon>Halobacterium</taxon>
    </lineage>
</organism>
<accession>A0ABD5NGU1</accession>
<name>A0ABD5NGU1_9EURY</name>
<dbReference type="Proteomes" id="UP001595660">
    <property type="component" value="Unassembled WGS sequence"/>
</dbReference>
<dbReference type="GeneID" id="69118473"/>
<comment type="caution">
    <text evidence="1">The sequence shown here is derived from an EMBL/GenBank/DDBJ whole genome shotgun (WGS) entry which is preliminary data.</text>
</comment>
<protein>
    <submittedName>
        <fullName evidence="1">Uncharacterized protein</fullName>
    </submittedName>
</protein>
<dbReference type="AlphaFoldDB" id="A0ABD5NGU1"/>
<evidence type="ECO:0000313" key="1">
    <source>
        <dbReference type="EMBL" id="MFC3478517.1"/>
    </source>
</evidence>
<dbReference type="EMBL" id="JBHRWN010000002">
    <property type="protein sequence ID" value="MFC3478517.1"/>
    <property type="molecule type" value="Genomic_DNA"/>
</dbReference>
<proteinExistence type="predicted"/>
<keyword evidence="2" id="KW-1185">Reference proteome</keyword>
<dbReference type="RefSeq" id="WP_232570241.1">
    <property type="nucleotide sequence ID" value="NZ_CP089466.1"/>
</dbReference>